<dbReference type="SUPFAM" id="SSF51905">
    <property type="entry name" value="FAD/NAD(P)-binding domain"/>
    <property type="match status" value="2"/>
</dbReference>
<sequence length="492" mass="54982">MGSISNTGPSAVDETFDYIIVGAGISGINTAYYLQANGPQNATYAIMEGRSRLGGTWDLFRYPGIRSDSDIYTFGFSWNPWQGDKPLADGPDIYSYLAKSASMHGIDRHIRYQHQVVSADWDSDTFRWALQVTTGDEKVKTFSARFVVLGTGYYDYKQPLAAEIPGIQDFKGQVIHPQFWPEDLDYRNKNVVIVGSGATAITLLPNIATDAAHVTMLQRSPGYIFSMPSRRGLLSRFFMSVLPRTFTARFLRIQYFILTTLLYYYCRWFPKSARLLLVGAAKLQLPPNVPVDPHFKPRYNPWDQRLCVCPDADFYAALRSGKSDVVTDTIDRVTDSEIVLKSGAALRPDIIITATGLRIRFAGSISISVDGVPVDVSTKYSYKACMLQDVPNMAFIFGYANASWTLGAEATSSYLVRLWRAMDAKGARSVTPQPENLNMKPHVAVNLSSTYLQNSMKVLPKFGTGIWAPRTNYLVDLWKATMGDVFRGLQVR</sequence>
<evidence type="ECO:0000256" key="1">
    <source>
        <dbReference type="ARBA" id="ARBA00001974"/>
    </source>
</evidence>
<keyword evidence="2" id="KW-0285">Flavoprotein</keyword>
<dbReference type="PANTHER" id="PTHR43872">
    <property type="entry name" value="MONOOXYGENASE, PUTATIVE (AFU_ORTHOLOGUE AFUA_8G02570)-RELATED"/>
    <property type="match status" value="1"/>
</dbReference>
<proteinExistence type="predicted"/>
<dbReference type="EMBL" id="GG697381">
    <property type="protein sequence ID" value="EFQ34544.1"/>
    <property type="molecule type" value="Genomic_DNA"/>
</dbReference>
<evidence type="ECO:0000313" key="7">
    <source>
        <dbReference type="EMBL" id="EFQ34544.1"/>
    </source>
</evidence>
<name>E3QUK6_COLGM</name>
<reference evidence="8" key="1">
    <citation type="journal article" date="2012" name="Nat. Genet.">
        <title>Lifestyle transitions in plant pathogenic Colletotrichum fungi deciphered by genome and transcriptome analyses.</title>
        <authorList>
            <person name="O'Connell R.J."/>
            <person name="Thon M.R."/>
            <person name="Hacquard S."/>
            <person name="Amyotte S.G."/>
            <person name="Kleemann J."/>
            <person name="Torres M.F."/>
            <person name="Damm U."/>
            <person name="Buiate E.A."/>
            <person name="Epstein L."/>
            <person name="Alkan N."/>
            <person name="Altmueller J."/>
            <person name="Alvarado-Balderrama L."/>
            <person name="Bauser C.A."/>
            <person name="Becker C."/>
            <person name="Birren B.W."/>
            <person name="Chen Z."/>
            <person name="Choi J."/>
            <person name="Crouch J.A."/>
            <person name="Duvick J.P."/>
            <person name="Farman M.A."/>
            <person name="Gan P."/>
            <person name="Heiman D."/>
            <person name="Henrissat B."/>
            <person name="Howard R.J."/>
            <person name="Kabbage M."/>
            <person name="Koch C."/>
            <person name="Kracher B."/>
            <person name="Kubo Y."/>
            <person name="Law A.D."/>
            <person name="Lebrun M.-H."/>
            <person name="Lee Y.-H."/>
            <person name="Miyara I."/>
            <person name="Moore N."/>
            <person name="Neumann U."/>
            <person name="Nordstroem K."/>
            <person name="Panaccione D.G."/>
            <person name="Panstruga R."/>
            <person name="Place M."/>
            <person name="Proctor R.H."/>
            <person name="Prusky D."/>
            <person name="Rech G."/>
            <person name="Reinhardt R."/>
            <person name="Rollins J.A."/>
            <person name="Rounsley S."/>
            <person name="Schardl C.L."/>
            <person name="Schwartz D.C."/>
            <person name="Shenoy N."/>
            <person name="Shirasu K."/>
            <person name="Sikhakolli U.R."/>
            <person name="Stueber K."/>
            <person name="Sukno S.A."/>
            <person name="Sweigard J.A."/>
            <person name="Takano Y."/>
            <person name="Takahara H."/>
            <person name="Trail F."/>
            <person name="van der Does H.C."/>
            <person name="Voll L.M."/>
            <person name="Will I."/>
            <person name="Young S."/>
            <person name="Zeng Q."/>
            <person name="Zhang J."/>
            <person name="Zhou S."/>
            <person name="Dickman M.B."/>
            <person name="Schulze-Lefert P."/>
            <person name="Ver Loren van Themaat E."/>
            <person name="Ma L.-J."/>
            <person name="Vaillancourt L.J."/>
        </authorList>
    </citation>
    <scope>NUCLEOTIDE SEQUENCE [LARGE SCALE GENOMIC DNA]</scope>
    <source>
        <strain evidence="8">M1.001 / M2 / FGSC 10212</strain>
    </source>
</reference>
<protein>
    <recommendedName>
        <fullName evidence="9">Monooxygenase</fullName>
    </recommendedName>
</protein>
<evidence type="ECO:0008006" key="9">
    <source>
        <dbReference type="Google" id="ProtNLM"/>
    </source>
</evidence>
<dbReference type="FunFam" id="3.50.50.60:FF:000228">
    <property type="entry name" value="FAD-containing monooxygenase EthA"/>
    <property type="match status" value="1"/>
</dbReference>
<dbReference type="InterPro" id="IPR036188">
    <property type="entry name" value="FAD/NAD-bd_sf"/>
</dbReference>
<dbReference type="InterPro" id="IPR020946">
    <property type="entry name" value="Flavin_mOase-like"/>
</dbReference>
<dbReference type="VEuPathDB" id="FungiDB:GLRG_09688"/>
<dbReference type="GO" id="GO:0050660">
    <property type="term" value="F:flavin adenine dinucleotide binding"/>
    <property type="evidence" value="ECO:0007669"/>
    <property type="project" value="InterPro"/>
</dbReference>
<evidence type="ECO:0000256" key="4">
    <source>
        <dbReference type="ARBA" id="ARBA00022857"/>
    </source>
</evidence>
<keyword evidence="5" id="KW-0560">Oxidoreductase</keyword>
<dbReference type="HOGENOM" id="CLU_032067_2_0_1"/>
<dbReference type="OrthoDB" id="66881at2759"/>
<gene>
    <name evidence="7" type="ORF">GLRG_09688</name>
</gene>
<evidence type="ECO:0000256" key="6">
    <source>
        <dbReference type="ARBA" id="ARBA00023033"/>
    </source>
</evidence>
<dbReference type="AlphaFoldDB" id="E3QUK6"/>
<keyword evidence="8" id="KW-1185">Reference proteome</keyword>
<dbReference type="eggNOG" id="KOG1399">
    <property type="taxonomic scope" value="Eukaryota"/>
</dbReference>
<evidence type="ECO:0000256" key="5">
    <source>
        <dbReference type="ARBA" id="ARBA00023002"/>
    </source>
</evidence>
<dbReference type="InterPro" id="IPR051820">
    <property type="entry name" value="FAD-binding_MO"/>
</dbReference>
<evidence type="ECO:0000256" key="2">
    <source>
        <dbReference type="ARBA" id="ARBA00022630"/>
    </source>
</evidence>
<keyword evidence="6" id="KW-0503">Monooxygenase</keyword>
<dbReference type="Pfam" id="PF00743">
    <property type="entry name" value="FMO-like"/>
    <property type="match status" value="1"/>
</dbReference>
<comment type="cofactor">
    <cofactor evidence="1">
        <name>FAD</name>
        <dbReference type="ChEBI" id="CHEBI:57692"/>
    </cofactor>
</comment>
<dbReference type="Pfam" id="PF13450">
    <property type="entry name" value="NAD_binding_8"/>
    <property type="match status" value="1"/>
</dbReference>
<keyword evidence="4" id="KW-0521">NADP</keyword>
<evidence type="ECO:0000313" key="8">
    <source>
        <dbReference type="Proteomes" id="UP000008782"/>
    </source>
</evidence>
<accession>E3QUK6</accession>
<evidence type="ECO:0000256" key="3">
    <source>
        <dbReference type="ARBA" id="ARBA00022827"/>
    </source>
</evidence>
<dbReference type="GO" id="GO:0050661">
    <property type="term" value="F:NADP binding"/>
    <property type="evidence" value="ECO:0007669"/>
    <property type="project" value="InterPro"/>
</dbReference>
<dbReference type="PANTHER" id="PTHR43872:SF1">
    <property type="entry name" value="MONOOXYGENASE, PUTATIVE (AFU_ORTHOLOGUE AFUA_8G02570)-RELATED"/>
    <property type="match status" value="1"/>
</dbReference>
<dbReference type="GeneID" id="24415053"/>
<dbReference type="Proteomes" id="UP000008782">
    <property type="component" value="Unassembled WGS sequence"/>
</dbReference>
<dbReference type="Gene3D" id="3.50.50.60">
    <property type="entry name" value="FAD/NAD(P)-binding domain"/>
    <property type="match status" value="3"/>
</dbReference>
<organism evidence="8">
    <name type="scientific">Colletotrichum graminicola (strain M1.001 / M2 / FGSC 10212)</name>
    <name type="common">Maize anthracnose fungus</name>
    <name type="synonym">Glomerella graminicola</name>
    <dbReference type="NCBI Taxonomy" id="645133"/>
    <lineage>
        <taxon>Eukaryota</taxon>
        <taxon>Fungi</taxon>
        <taxon>Dikarya</taxon>
        <taxon>Ascomycota</taxon>
        <taxon>Pezizomycotina</taxon>
        <taxon>Sordariomycetes</taxon>
        <taxon>Hypocreomycetidae</taxon>
        <taxon>Glomerellales</taxon>
        <taxon>Glomerellaceae</taxon>
        <taxon>Colletotrichum</taxon>
        <taxon>Colletotrichum graminicola species complex</taxon>
    </lineage>
</organism>
<dbReference type="RefSeq" id="XP_008098564.1">
    <property type="nucleotide sequence ID" value="XM_008100373.1"/>
</dbReference>
<keyword evidence="3" id="KW-0274">FAD</keyword>
<dbReference type="GO" id="GO:0004499">
    <property type="term" value="F:N,N-dimethylaniline monooxygenase activity"/>
    <property type="evidence" value="ECO:0007669"/>
    <property type="project" value="InterPro"/>
</dbReference>